<dbReference type="PANTHER" id="PTHR43690">
    <property type="entry name" value="NARDILYSIN"/>
    <property type="match status" value="1"/>
</dbReference>
<feature type="non-terminal residue" evidence="10">
    <location>
        <position position="1"/>
    </location>
</feature>
<evidence type="ECO:0000256" key="1">
    <source>
        <dbReference type="ARBA" id="ARBA00007261"/>
    </source>
</evidence>
<evidence type="ECO:0000259" key="9">
    <source>
        <dbReference type="Pfam" id="PF05193"/>
    </source>
</evidence>
<dbReference type="Pfam" id="PF00675">
    <property type="entry name" value="Peptidase_M16"/>
    <property type="match status" value="1"/>
</dbReference>
<protein>
    <recommendedName>
        <fullName evidence="12">Insulinase family protein</fullName>
    </recommendedName>
</protein>
<evidence type="ECO:0000259" key="8">
    <source>
        <dbReference type="Pfam" id="PF00675"/>
    </source>
</evidence>
<sequence>VTGVLGNGLTYFVQENREPKHRAELFLIVGFGSLVEDEHERGIAHIIEHLGFSATKSYENHAIVKFLESIGAPFGACQNAYTSFDRTVYTLHVPTDKEGLVAESLTVLREFAYFTRISDEDLEKERKVVLEEWRESKNAQGRLFEDYINALCKGCKWCERLPIGTEEVIKGASSETLRSFYRRYYHPAKMAVVAVGDFDGKSVESTIKELFDIAPEAIDPLPRDPVAPERPVHLVPDTEGVLVASSTDPELSFAQGMVDCKRPRRAVSSTEGLRRRLTEDLFHKALSSRLLKLVMEPKGPRSFFMVLISLSPLPGRMRPALREIFREIERVKRMGFHDSEVARAKRSVLAEFEEEYCSFFLDGQLAPGAEQSAQLGASIVPSITAAEVSRVAEEFQFERNLVVKIATPPMSLRNPLYTCWSVLQAIWNRVLPRPRLDLPSSAELSDIVASVAKEDSARARQ</sequence>
<reference evidence="10" key="1">
    <citation type="submission" date="2023-10" db="EMBL/GenBank/DDBJ databases">
        <authorList>
            <person name="Chen Y."/>
            <person name="Shah S."/>
            <person name="Dougan E. K."/>
            <person name="Thang M."/>
            <person name="Chan C."/>
        </authorList>
    </citation>
    <scope>NUCLEOTIDE SEQUENCE [LARGE SCALE GENOMIC DNA]</scope>
</reference>
<accession>A0ABN9Y2G0</accession>
<evidence type="ECO:0000256" key="7">
    <source>
        <dbReference type="RuleBase" id="RU004447"/>
    </source>
</evidence>
<keyword evidence="6" id="KW-0482">Metalloprotease</keyword>
<dbReference type="InterPro" id="IPR011765">
    <property type="entry name" value="Pept_M16_N"/>
</dbReference>
<evidence type="ECO:0000313" key="11">
    <source>
        <dbReference type="Proteomes" id="UP001189429"/>
    </source>
</evidence>
<evidence type="ECO:0000313" key="10">
    <source>
        <dbReference type="EMBL" id="CAK0905221.1"/>
    </source>
</evidence>
<organism evidence="10 11">
    <name type="scientific">Prorocentrum cordatum</name>
    <dbReference type="NCBI Taxonomy" id="2364126"/>
    <lineage>
        <taxon>Eukaryota</taxon>
        <taxon>Sar</taxon>
        <taxon>Alveolata</taxon>
        <taxon>Dinophyceae</taxon>
        <taxon>Prorocentrales</taxon>
        <taxon>Prorocentraceae</taxon>
        <taxon>Prorocentrum</taxon>
    </lineage>
</organism>
<dbReference type="PANTHER" id="PTHR43690:SF34">
    <property type="entry name" value="ZINC PROTEASE PQQL-LIKE"/>
    <property type="match status" value="1"/>
</dbReference>
<dbReference type="Proteomes" id="UP001189429">
    <property type="component" value="Unassembled WGS sequence"/>
</dbReference>
<keyword evidence="2" id="KW-0645">Protease</keyword>
<dbReference type="Gene3D" id="3.30.830.10">
    <property type="entry name" value="Metalloenzyme, LuxS/M16 peptidase-like"/>
    <property type="match status" value="2"/>
</dbReference>
<dbReference type="InterPro" id="IPR050626">
    <property type="entry name" value="Peptidase_M16"/>
</dbReference>
<feature type="domain" description="Peptidase M16 C-terminal" evidence="9">
    <location>
        <begin position="173"/>
        <end position="224"/>
    </location>
</feature>
<dbReference type="PROSITE" id="PS00143">
    <property type="entry name" value="INSULINASE"/>
    <property type="match status" value="1"/>
</dbReference>
<keyword evidence="5" id="KW-0862">Zinc</keyword>
<evidence type="ECO:0000256" key="5">
    <source>
        <dbReference type="ARBA" id="ARBA00022833"/>
    </source>
</evidence>
<evidence type="ECO:0000256" key="3">
    <source>
        <dbReference type="ARBA" id="ARBA00022723"/>
    </source>
</evidence>
<dbReference type="InterPro" id="IPR001431">
    <property type="entry name" value="Pept_M16_Zn_BS"/>
</dbReference>
<dbReference type="SUPFAM" id="SSF63411">
    <property type="entry name" value="LuxS/MPP-like metallohydrolase"/>
    <property type="match status" value="2"/>
</dbReference>
<comment type="caution">
    <text evidence="10">The sequence shown here is derived from an EMBL/GenBank/DDBJ whole genome shotgun (WGS) entry which is preliminary data.</text>
</comment>
<evidence type="ECO:0000256" key="4">
    <source>
        <dbReference type="ARBA" id="ARBA00022801"/>
    </source>
</evidence>
<evidence type="ECO:0000256" key="6">
    <source>
        <dbReference type="ARBA" id="ARBA00023049"/>
    </source>
</evidence>
<keyword evidence="4" id="KW-0378">Hydrolase</keyword>
<feature type="domain" description="Peptidase M16 N-terminal" evidence="8">
    <location>
        <begin position="12"/>
        <end position="149"/>
    </location>
</feature>
<name>A0ABN9Y2G0_9DINO</name>
<keyword evidence="11" id="KW-1185">Reference proteome</keyword>
<dbReference type="EMBL" id="CAUYUJ010021516">
    <property type="protein sequence ID" value="CAK0905221.1"/>
    <property type="molecule type" value="Genomic_DNA"/>
</dbReference>
<keyword evidence="3" id="KW-0479">Metal-binding</keyword>
<feature type="non-terminal residue" evidence="10">
    <location>
        <position position="461"/>
    </location>
</feature>
<dbReference type="InterPro" id="IPR007863">
    <property type="entry name" value="Peptidase_M16_C"/>
</dbReference>
<dbReference type="InterPro" id="IPR011249">
    <property type="entry name" value="Metalloenz_LuxS/M16"/>
</dbReference>
<comment type="similarity">
    <text evidence="1 7">Belongs to the peptidase M16 family.</text>
</comment>
<evidence type="ECO:0000256" key="2">
    <source>
        <dbReference type="ARBA" id="ARBA00022670"/>
    </source>
</evidence>
<dbReference type="Pfam" id="PF05193">
    <property type="entry name" value="Peptidase_M16_C"/>
    <property type="match status" value="1"/>
</dbReference>
<proteinExistence type="inferred from homology"/>
<evidence type="ECO:0008006" key="12">
    <source>
        <dbReference type="Google" id="ProtNLM"/>
    </source>
</evidence>
<gene>
    <name evidence="10" type="ORF">PCOR1329_LOCUS80976</name>
</gene>